<proteinExistence type="predicted"/>
<organism evidence="1 2">
    <name type="scientific">Cajanus cajan</name>
    <name type="common">Pigeon pea</name>
    <name type="synonym">Cajanus indicus</name>
    <dbReference type="NCBI Taxonomy" id="3821"/>
    <lineage>
        <taxon>Eukaryota</taxon>
        <taxon>Viridiplantae</taxon>
        <taxon>Streptophyta</taxon>
        <taxon>Embryophyta</taxon>
        <taxon>Tracheophyta</taxon>
        <taxon>Spermatophyta</taxon>
        <taxon>Magnoliopsida</taxon>
        <taxon>eudicotyledons</taxon>
        <taxon>Gunneridae</taxon>
        <taxon>Pentapetalae</taxon>
        <taxon>rosids</taxon>
        <taxon>fabids</taxon>
        <taxon>Fabales</taxon>
        <taxon>Fabaceae</taxon>
        <taxon>Papilionoideae</taxon>
        <taxon>50 kb inversion clade</taxon>
        <taxon>NPAAA clade</taxon>
        <taxon>indigoferoid/millettioid clade</taxon>
        <taxon>Phaseoleae</taxon>
        <taxon>Cajanus</taxon>
    </lineage>
</organism>
<keyword evidence="2" id="KW-1185">Reference proteome</keyword>
<reference evidence="1 2" key="1">
    <citation type="journal article" date="2012" name="Nat. Biotechnol.">
        <title>Draft genome sequence of pigeonpea (Cajanus cajan), an orphan legume crop of resource-poor farmers.</title>
        <authorList>
            <person name="Varshney R.K."/>
            <person name="Chen W."/>
            <person name="Li Y."/>
            <person name="Bharti A.K."/>
            <person name="Saxena R.K."/>
            <person name="Schlueter J.A."/>
            <person name="Donoghue M.T."/>
            <person name="Azam S."/>
            <person name="Fan G."/>
            <person name="Whaley A.M."/>
            <person name="Farmer A.D."/>
            <person name="Sheridan J."/>
            <person name="Iwata A."/>
            <person name="Tuteja R."/>
            <person name="Penmetsa R.V."/>
            <person name="Wu W."/>
            <person name="Upadhyaya H.D."/>
            <person name="Yang S.P."/>
            <person name="Shah T."/>
            <person name="Saxena K.B."/>
            <person name="Michael T."/>
            <person name="McCombie W.R."/>
            <person name="Yang B."/>
            <person name="Zhang G."/>
            <person name="Yang H."/>
            <person name="Wang J."/>
            <person name="Spillane C."/>
            <person name="Cook D.R."/>
            <person name="May G.D."/>
            <person name="Xu X."/>
            <person name="Jackson S.A."/>
        </authorList>
    </citation>
    <scope>NUCLEOTIDE SEQUENCE [LARGE SCALE GENOMIC DNA]</scope>
    <source>
        <strain evidence="2">cv. Asha</strain>
    </source>
</reference>
<dbReference type="PANTHER" id="PTHR11439">
    <property type="entry name" value="GAG-POL-RELATED RETROTRANSPOSON"/>
    <property type="match status" value="1"/>
</dbReference>
<evidence type="ECO:0000313" key="2">
    <source>
        <dbReference type="Proteomes" id="UP000075243"/>
    </source>
</evidence>
<dbReference type="Proteomes" id="UP000075243">
    <property type="component" value="Chromosome 4"/>
</dbReference>
<evidence type="ECO:0000313" key="1">
    <source>
        <dbReference type="EMBL" id="KYP68195.1"/>
    </source>
</evidence>
<protein>
    <submittedName>
        <fullName evidence="1">Copia protein</fullName>
    </submittedName>
</protein>
<dbReference type="Gramene" id="C.cajan_21186.t">
    <property type="protein sequence ID" value="C.cajan_21186.t.cds1"/>
    <property type="gene ID" value="C.cajan_21186"/>
</dbReference>
<gene>
    <name evidence="1" type="ORF">KK1_021815</name>
</gene>
<dbReference type="EMBL" id="CM003606">
    <property type="protein sequence ID" value="KYP68195.1"/>
    <property type="molecule type" value="Genomic_DNA"/>
</dbReference>
<name>A0A151TMC2_CAJCA</name>
<dbReference type="PANTHER" id="PTHR11439:SF498">
    <property type="entry name" value="DNAK FAMILY PROTEIN"/>
    <property type="match status" value="1"/>
</dbReference>
<accession>A0A151TMC2</accession>
<sequence>MFYLLQDLQIIEPSPVSLFCDNRSAIHIARNPSFHERTKHIELDCHIVREKLNQGLIHLLPVPSAQQLADIYTKPLTLAPFRSIFSKLGMIDIHSPV</sequence>
<dbReference type="AlphaFoldDB" id="A0A151TMC2"/>
<dbReference type="CDD" id="cd09272">
    <property type="entry name" value="RNase_HI_RT_Ty1"/>
    <property type="match status" value="1"/>
</dbReference>